<dbReference type="AlphaFoldDB" id="A0A1M6NMY4"/>
<dbReference type="STRING" id="169427.SAMN05192548_1010165"/>
<protein>
    <recommendedName>
        <fullName evidence="4">O-Antigen ligase</fullName>
    </recommendedName>
</protein>
<dbReference type="EMBL" id="FRAB01000010">
    <property type="protein sequence ID" value="SHJ96956.1"/>
    <property type="molecule type" value="Genomic_DNA"/>
</dbReference>
<feature type="transmembrane region" description="Helical" evidence="1">
    <location>
        <begin position="297"/>
        <end position="315"/>
    </location>
</feature>
<accession>A0A1M6NMY4</accession>
<feature type="transmembrane region" description="Helical" evidence="1">
    <location>
        <begin position="12"/>
        <end position="29"/>
    </location>
</feature>
<feature type="transmembrane region" description="Helical" evidence="1">
    <location>
        <begin position="358"/>
        <end position="382"/>
    </location>
</feature>
<reference evidence="2 3" key="1">
    <citation type="submission" date="2016-11" db="EMBL/GenBank/DDBJ databases">
        <authorList>
            <person name="Jaros S."/>
            <person name="Januszkiewicz K."/>
            <person name="Wedrychowicz H."/>
        </authorList>
    </citation>
    <scope>NUCLEOTIDE SEQUENCE [LARGE SCALE GENOMIC DNA]</scope>
    <source>
        <strain evidence="2 3">LMG 20594</strain>
    </source>
</reference>
<dbReference type="RefSeq" id="WP_073428802.1">
    <property type="nucleotide sequence ID" value="NZ_CADFGY010000008.1"/>
</dbReference>
<evidence type="ECO:0000313" key="3">
    <source>
        <dbReference type="Proteomes" id="UP000184395"/>
    </source>
</evidence>
<evidence type="ECO:0000313" key="2">
    <source>
        <dbReference type="EMBL" id="SHJ96956.1"/>
    </source>
</evidence>
<keyword evidence="1" id="KW-0812">Transmembrane</keyword>
<feature type="transmembrane region" description="Helical" evidence="1">
    <location>
        <begin position="402"/>
        <end position="421"/>
    </location>
</feature>
<evidence type="ECO:0008006" key="4">
    <source>
        <dbReference type="Google" id="ProtNLM"/>
    </source>
</evidence>
<gene>
    <name evidence="2" type="ORF">SAMN05192548_1010165</name>
</gene>
<feature type="transmembrane region" description="Helical" evidence="1">
    <location>
        <begin position="427"/>
        <end position="445"/>
    </location>
</feature>
<sequence>MTINLEAALDTLLTLFFLSLYTGCVCLLFTKQRHYVFYITVFFVTVNDLVFVPLSDTLSPTLLVVSKAWKEIFISGLLLLNLMRSNQHNRLSLSSDTARIVCVILVLSALGFAVGLTRSGLGEAIQQWRRYFVPILLAVLLTSSGLARRASARTLMRLLLSMACVMSVYAIYENLTFSGDFTKLWYYDFVAQAKESINTDTHLLQYQFMRGDELRATGFFISAIEYSLFNALALTYAVISIYTSRSFSGRLHFSLISILLAGGEIVANVRIGWIVFAVALLCATQVHFFGTRSFRKLAIAPVVILLLSFALIIVSKADLDASSVGRLAQYASVPSAFRPEGYGLGAITNNGETYKDSWYISVLMVFGIASIGYAWLMFSPLIDALAHLRVRHRAELKSDRTAYAFAVGTIGFFCAQLYVFGFHYSTGLSHLYLLQIFMFQVAYGLRNASPKRAPTLNHGAPGLAPLER</sequence>
<evidence type="ECO:0000256" key="1">
    <source>
        <dbReference type="SAM" id="Phobius"/>
    </source>
</evidence>
<feature type="transmembrane region" description="Helical" evidence="1">
    <location>
        <begin position="251"/>
        <end position="267"/>
    </location>
</feature>
<proteinExistence type="predicted"/>
<feature type="transmembrane region" description="Helical" evidence="1">
    <location>
        <begin position="154"/>
        <end position="172"/>
    </location>
</feature>
<keyword evidence="1" id="KW-0472">Membrane</keyword>
<name>A0A1M6NMY4_9BURK</name>
<feature type="transmembrane region" description="Helical" evidence="1">
    <location>
        <begin position="219"/>
        <end position="239"/>
    </location>
</feature>
<dbReference type="Proteomes" id="UP000184395">
    <property type="component" value="Unassembled WGS sequence"/>
</dbReference>
<organism evidence="2 3">
    <name type="scientific">Paraburkholderia terricola</name>
    <dbReference type="NCBI Taxonomy" id="169427"/>
    <lineage>
        <taxon>Bacteria</taxon>
        <taxon>Pseudomonadati</taxon>
        <taxon>Pseudomonadota</taxon>
        <taxon>Betaproteobacteria</taxon>
        <taxon>Burkholderiales</taxon>
        <taxon>Burkholderiaceae</taxon>
        <taxon>Paraburkholderia</taxon>
    </lineage>
</organism>
<keyword evidence="1" id="KW-1133">Transmembrane helix</keyword>
<feature type="transmembrane region" description="Helical" evidence="1">
    <location>
        <begin position="36"/>
        <end position="55"/>
    </location>
</feature>
<feature type="transmembrane region" description="Helical" evidence="1">
    <location>
        <begin position="273"/>
        <end position="290"/>
    </location>
</feature>
<feature type="transmembrane region" description="Helical" evidence="1">
    <location>
        <begin position="100"/>
        <end position="119"/>
    </location>
</feature>